<dbReference type="InterPro" id="IPR001680">
    <property type="entry name" value="WD40_rpt"/>
</dbReference>
<keyword evidence="6" id="KW-1185">Reference proteome</keyword>
<dbReference type="AlphaFoldDB" id="C1FJ55"/>
<feature type="coiled-coil region" evidence="3">
    <location>
        <begin position="947"/>
        <end position="1065"/>
    </location>
</feature>
<dbReference type="GO" id="GO:0007219">
    <property type="term" value="P:Notch signaling pathway"/>
    <property type="evidence" value="ECO:0007669"/>
    <property type="project" value="TreeGrafter"/>
</dbReference>
<dbReference type="Gene3D" id="2.130.10.10">
    <property type="entry name" value="YVTN repeat-like/Quinoprotein amine dehydrogenase"/>
    <property type="match status" value="2"/>
</dbReference>
<dbReference type="STRING" id="296587.C1FJ55"/>
<feature type="compositionally biased region" description="Basic and acidic residues" evidence="4">
    <location>
        <begin position="462"/>
        <end position="473"/>
    </location>
</feature>
<dbReference type="RefSeq" id="XP_002509037.1">
    <property type="nucleotide sequence ID" value="XM_002508991.1"/>
</dbReference>
<feature type="region of interest" description="Disordered" evidence="4">
    <location>
        <begin position="513"/>
        <end position="674"/>
    </location>
</feature>
<dbReference type="Proteomes" id="UP000002009">
    <property type="component" value="Chromosome 12"/>
</dbReference>
<protein>
    <submittedName>
        <fullName evidence="5">Uncharacterized protein</fullName>
    </submittedName>
</protein>
<feature type="compositionally biased region" description="Basic and acidic residues" evidence="4">
    <location>
        <begin position="1126"/>
        <end position="1142"/>
    </location>
</feature>
<sequence>MAPRADNDNLHVAHVAELPNASQCGISGPRAGVVYTGSADGPVLSWSPSDGKASICVERPRDKPASCVCIVNGTDLWVGGVGGDLTAYTVRGADGKPKKAVAKVKGFVAHAKGVLCIKEIAGKFNPFVVTGGADKHVRVWTFDGRPRAASAHHDGAVTALVVFPEKGAQPAAIWSGGADGKVYAWKDEKGDAAIEGKSGKFLTGMGKGGVTAMCAHPDDTEAWVGYEDGRIRVFDRTNGSVRSDSSMHSKAVTCLVPMGDHVWSASLDHLVVAWDARTKSTVFILPDQGGSVRDMCRVGWSMWVMNDKCINIWAAASNERDLRMRVKAINEELESEKKAREADNERAADEKERLETQLRETRERAEKDREDARKELENTRAKANFQLATAKATAQRVKEGLENELKELGESKERALADAKRAAEEEEARLKEQMAREKSLADEYAQGIKDRAAADIKQLQEELDEERARRSGMEADSDAATKLLAQERDELRKDLAEARKKLNDEEERAALLAKQKDELQLAKDASEAEMRADAEEAARRAADAIAALERRAGNAEARGDELQKNLDQSQADKADLEKRLAAEKAEHAAARDAAAEAAARAAAEKAALENSLADADAARRAAEEAENAARLAAEEADARAAQSSTDAADANARADAADAESEAAREAAAAAEAARLAALKAMEDALSDAERARLKAEAEEAARKEADERRRAEEDALQKMLDEKQRELNELRRLHENAHHDAGRELERHLREIEHLKRQLEEAEARAKLGLNNPAPPNEIFELQRRIMNIEAERQLEQIEKEKARQLREAAESRRMECEAKLRQAEVELARSRTTIERVGSLEADLNRLVAEKAEQKRRFDAELRAATTEADRRGNKLEAELRFVQNLLERKRDKKRAHKRRGEELARRLEEAVSISKSISADAEREMHKAKALATVEANAEIAKRAKEYEANAATAAAAAENAAQLSEMLERKRSKKRAYKLAATEAKEELIKLREQFTRASLDRDRTQKALKISVANAESADKAYTQRVTELEDALKQAMRDYKNQSAEIKNLKAAKLNAERGYEHVRVENEGLAQALTKAEEAARYYEQSAADSAMEASREKVRAEGEIARREYLQRYAAAEQESRHMKRSFDQRRQEARGGGFGGGGGVVPDDDALPVGENDENADRVGERSRDGSKGVAVSGLDPASDPNYVRPAGMSSEHVEHRRRYERRIKENRYGDFDVIPQWHER</sequence>
<gene>
    <name evidence="5" type="ORF">MICPUN_103465</name>
</gene>
<evidence type="ECO:0000256" key="1">
    <source>
        <dbReference type="ARBA" id="ARBA00022574"/>
    </source>
</evidence>
<evidence type="ECO:0000313" key="5">
    <source>
        <dbReference type="EMBL" id="ACO70295.1"/>
    </source>
</evidence>
<dbReference type="PANTHER" id="PTHR19848:SF6">
    <property type="entry name" value="E3 UBIQUITIN-PROTEIN LIGASE TRAF7"/>
    <property type="match status" value="1"/>
</dbReference>
<feature type="region of interest" description="Disordered" evidence="4">
    <location>
        <begin position="1125"/>
        <end position="1210"/>
    </location>
</feature>
<keyword evidence="2" id="KW-0677">Repeat</keyword>
<feature type="compositionally biased region" description="Acidic residues" evidence="4">
    <location>
        <begin position="1155"/>
        <end position="1167"/>
    </location>
</feature>
<dbReference type="eggNOG" id="KOG0642">
    <property type="taxonomic scope" value="Eukaryota"/>
</dbReference>
<dbReference type="SMART" id="SM00320">
    <property type="entry name" value="WD40"/>
    <property type="match status" value="4"/>
</dbReference>
<dbReference type="SUPFAM" id="SSF50978">
    <property type="entry name" value="WD40 repeat-like"/>
    <property type="match status" value="1"/>
</dbReference>
<dbReference type="KEGG" id="mis:MICPUN_103465"/>
<dbReference type="OMA" id="ICVERPR"/>
<feature type="region of interest" description="Disordered" evidence="4">
    <location>
        <begin position="686"/>
        <end position="712"/>
    </location>
</feature>
<keyword evidence="1" id="KW-0853">WD repeat</keyword>
<dbReference type="InterPro" id="IPR015943">
    <property type="entry name" value="WD40/YVTN_repeat-like_dom_sf"/>
</dbReference>
<reference evidence="5 6" key="1">
    <citation type="journal article" date="2009" name="Science">
        <title>Green evolution and dynamic adaptations revealed by genomes of the marine picoeukaryotes Micromonas.</title>
        <authorList>
            <person name="Worden A.Z."/>
            <person name="Lee J.H."/>
            <person name="Mock T."/>
            <person name="Rouze P."/>
            <person name="Simmons M.P."/>
            <person name="Aerts A.L."/>
            <person name="Allen A.E."/>
            <person name="Cuvelier M.L."/>
            <person name="Derelle E."/>
            <person name="Everett M.V."/>
            <person name="Foulon E."/>
            <person name="Grimwood J."/>
            <person name="Gundlach H."/>
            <person name="Henrissat B."/>
            <person name="Napoli C."/>
            <person name="McDonald S.M."/>
            <person name="Parker M.S."/>
            <person name="Rombauts S."/>
            <person name="Salamov A."/>
            <person name="Von Dassow P."/>
            <person name="Badger J.H."/>
            <person name="Coutinho P.M."/>
            <person name="Demir E."/>
            <person name="Dubchak I."/>
            <person name="Gentemann C."/>
            <person name="Eikrem W."/>
            <person name="Gready J.E."/>
            <person name="John U."/>
            <person name="Lanier W."/>
            <person name="Lindquist E.A."/>
            <person name="Lucas S."/>
            <person name="Mayer K.F."/>
            <person name="Moreau H."/>
            <person name="Not F."/>
            <person name="Otillar R."/>
            <person name="Panaud O."/>
            <person name="Pangilinan J."/>
            <person name="Paulsen I."/>
            <person name="Piegu B."/>
            <person name="Poliakov A."/>
            <person name="Robbens S."/>
            <person name="Schmutz J."/>
            <person name="Toulza E."/>
            <person name="Wyss T."/>
            <person name="Zelensky A."/>
            <person name="Zhou K."/>
            <person name="Armbrust E.V."/>
            <person name="Bhattacharya D."/>
            <person name="Goodenough U.W."/>
            <person name="Van de Peer Y."/>
            <person name="Grigoriev I.V."/>
        </authorList>
    </citation>
    <scope>NUCLEOTIDE SEQUENCE [LARGE SCALE GENOMIC DNA]</scope>
    <source>
        <strain evidence="6">RCC299 / NOUM17</strain>
    </source>
</reference>
<feature type="compositionally biased region" description="Basic and acidic residues" evidence="4">
    <location>
        <begin position="514"/>
        <end position="594"/>
    </location>
</feature>
<organism evidence="5 6">
    <name type="scientific">Micromonas commoda (strain RCC299 / NOUM17 / CCMP2709)</name>
    <name type="common">Picoplanktonic green alga</name>
    <dbReference type="NCBI Taxonomy" id="296587"/>
    <lineage>
        <taxon>Eukaryota</taxon>
        <taxon>Viridiplantae</taxon>
        <taxon>Chlorophyta</taxon>
        <taxon>Mamiellophyceae</taxon>
        <taxon>Mamiellales</taxon>
        <taxon>Mamiellaceae</taxon>
        <taxon>Micromonas</taxon>
    </lineage>
</organism>
<feature type="compositionally biased region" description="Basic and acidic residues" evidence="4">
    <location>
        <begin position="688"/>
        <end position="712"/>
    </location>
</feature>
<dbReference type="GeneID" id="8248160"/>
<feature type="compositionally biased region" description="Gly residues" evidence="4">
    <location>
        <begin position="1143"/>
        <end position="1153"/>
    </location>
</feature>
<feature type="region of interest" description="Disordered" evidence="4">
    <location>
        <begin position="462"/>
        <end position="486"/>
    </location>
</feature>
<evidence type="ECO:0000256" key="4">
    <source>
        <dbReference type="SAM" id="MobiDB-lite"/>
    </source>
</evidence>
<dbReference type="Pfam" id="PF00400">
    <property type="entry name" value="WD40"/>
    <property type="match status" value="1"/>
</dbReference>
<dbReference type="EMBL" id="CP001577">
    <property type="protein sequence ID" value="ACO70295.1"/>
    <property type="molecule type" value="Genomic_DNA"/>
</dbReference>
<dbReference type="GO" id="GO:0005730">
    <property type="term" value="C:nucleolus"/>
    <property type="evidence" value="ECO:0007669"/>
    <property type="project" value="TreeGrafter"/>
</dbReference>
<dbReference type="InParanoid" id="C1FJ55"/>
<dbReference type="OrthoDB" id="2020629at2759"/>
<name>C1FJ55_MICCC</name>
<evidence type="ECO:0000256" key="2">
    <source>
        <dbReference type="ARBA" id="ARBA00022737"/>
    </source>
</evidence>
<keyword evidence="3" id="KW-0175">Coiled coil</keyword>
<evidence type="ECO:0000313" key="6">
    <source>
        <dbReference type="Proteomes" id="UP000002009"/>
    </source>
</evidence>
<evidence type="ECO:0000256" key="3">
    <source>
        <dbReference type="SAM" id="Coils"/>
    </source>
</evidence>
<proteinExistence type="predicted"/>
<dbReference type="PANTHER" id="PTHR19848">
    <property type="entry name" value="WD40 REPEAT PROTEIN"/>
    <property type="match status" value="1"/>
</dbReference>
<dbReference type="GO" id="GO:0000027">
    <property type="term" value="P:ribosomal large subunit assembly"/>
    <property type="evidence" value="ECO:0007669"/>
    <property type="project" value="TreeGrafter"/>
</dbReference>
<accession>C1FJ55</accession>
<dbReference type="InterPro" id="IPR036322">
    <property type="entry name" value="WD40_repeat_dom_sf"/>
</dbReference>
<feature type="region of interest" description="Disordered" evidence="4">
    <location>
        <begin position="333"/>
        <end position="379"/>
    </location>
</feature>
<feature type="compositionally biased region" description="Basic and acidic residues" evidence="4">
    <location>
        <begin position="1168"/>
        <end position="1180"/>
    </location>
</feature>